<feature type="non-terminal residue" evidence="1">
    <location>
        <position position="163"/>
    </location>
</feature>
<evidence type="ECO:0000313" key="2">
    <source>
        <dbReference type="Proteomes" id="UP000789901"/>
    </source>
</evidence>
<protein>
    <submittedName>
        <fullName evidence="1">23835_t:CDS:1</fullName>
    </submittedName>
</protein>
<feature type="non-terminal residue" evidence="1">
    <location>
        <position position="1"/>
    </location>
</feature>
<keyword evidence="2" id="KW-1185">Reference proteome</keyword>
<dbReference type="Proteomes" id="UP000789901">
    <property type="component" value="Unassembled WGS sequence"/>
</dbReference>
<name>A0ABN7XBA1_GIGMA</name>
<reference evidence="1 2" key="1">
    <citation type="submission" date="2021-06" db="EMBL/GenBank/DDBJ databases">
        <authorList>
            <person name="Kallberg Y."/>
            <person name="Tangrot J."/>
            <person name="Rosling A."/>
        </authorList>
    </citation>
    <scope>NUCLEOTIDE SEQUENCE [LARGE SCALE GENOMIC DNA]</scope>
    <source>
        <strain evidence="1 2">120-4 pot B 10/14</strain>
    </source>
</reference>
<gene>
    <name evidence="1" type="ORF">GMARGA_LOCUS41364</name>
</gene>
<dbReference type="EMBL" id="CAJVQB010113139">
    <property type="protein sequence ID" value="CAG8852543.1"/>
    <property type="molecule type" value="Genomic_DNA"/>
</dbReference>
<comment type="caution">
    <text evidence="1">The sequence shown here is derived from an EMBL/GenBank/DDBJ whole genome shotgun (WGS) entry which is preliminary data.</text>
</comment>
<proteinExistence type="predicted"/>
<accession>A0ABN7XBA1</accession>
<sequence length="163" mass="18924">PVKMEDIVFEEENICDLDIASNVDDNTLQYETDDDKLEEELQINFKNNDFCPEELQGTTLNDTLDSIERKNKPEHIAEWPNNTYQGFMELIVEVSQLPKSTKNGKDYLNQIKSLSINFKEKVVAIYSGNNITLHYYPIFRAIQALLQRPEVNNNIVLKEVLKK</sequence>
<evidence type="ECO:0000313" key="1">
    <source>
        <dbReference type="EMBL" id="CAG8852543.1"/>
    </source>
</evidence>
<organism evidence="1 2">
    <name type="scientific">Gigaspora margarita</name>
    <dbReference type="NCBI Taxonomy" id="4874"/>
    <lineage>
        <taxon>Eukaryota</taxon>
        <taxon>Fungi</taxon>
        <taxon>Fungi incertae sedis</taxon>
        <taxon>Mucoromycota</taxon>
        <taxon>Glomeromycotina</taxon>
        <taxon>Glomeromycetes</taxon>
        <taxon>Diversisporales</taxon>
        <taxon>Gigasporaceae</taxon>
        <taxon>Gigaspora</taxon>
    </lineage>
</organism>